<dbReference type="InterPro" id="IPR027449">
    <property type="entry name" value="KduI_N"/>
</dbReference>
<keyword evidence="5 6" id="KW-0413">Isomerase</keyword>
<comment type="similarity">
    <text evidence="2 6">Belongs to the KduI family.</text>
</comment>
<feature type="binding site" evidence="6">
    <location>
        <position position="199"/>
    </location>
    <ligand>
        <name>Zn(2+)</name>
        <dbReference type="ChEBI" id="CHEBI:29105"/>
    </ligand>
</feature>
<dbReference type="GO" id="GO:0042840">
    <property type="term" value="P:D-glucuronate catabolic process"/>
    <property type="evidence" value="ECO:0007669"/>
    <property type="project" value="TreeGrafter"/>
</dbReference>
<dbReference type="Gene3D" id="2.60.120.10">
    <property type="entry name" value="Jelly Rolls"/>
    <property type="match status" value="1"/>
</dbReference>
<feature type="binding site" evidence="6">
    <location>
        <position position="197"/>
    </location>
    <ligand>
        <name>Zn(2+)</name>
        <dbReference type="ChEBI" id="CHEBI:29105"/>
    </ligand>
</feature>
<dbReference type="PANTHER" id="PTHR38461">
    <property type="entry name" value="4-DEOXY-L-THREO-5-HEXOSULOSE-URONATE KETOL-ISOMERASE"/>
    <property type="match status" value="1"/>
</dbReference>
<sequence length="279" mass="31370">MAMEIRYATNPTETKTYDTERLRQEYLIEGLFVPGKLNLVYSHVDRFITGGAVPTTEPVLLEADKHDMGADYFLERREIGIINVGAQGIVTVDGTDYVLENKDGLYVGLGNKQVVFKSADAANPARFYLSSTPAHKNYPTQKVAISEAEPQHLGSITNSNERTIYKYIHLNGIQSCQLVMGMTLLKSGNMWNTMPCHTHNRRSEVYFYFDMPEDGVVFHLMGEPTETRHVVVRNEQAIISPSWSIHSGVGTSNYTFIWAMAGENQEFSDMDAVAMKDLK</sequence>
<gene>
    <name evidence="6" type="primary">kduI</name>
    <name evidence="7" type="ORF">AV654_03325</name>
</gene>
<dbReference type="PANTHER" id="PTHR38461:SF1">
    <property type="entry name" value="4-DEOXY-L-THREO-5-HEXOSULOSE-URONATE KETOL-ISOMERASE"/>
    <property type="match status" value="1"/>
</dbReference>
<accession>A0A163UP75</accession>
<organism evidence="7 8">
    <name type="scientific">Paenibacillus elgii</name>
    <dbReference type="NCBI Taxonomy" id="189691"/>
    <lineage>
        <taxon>Bacteria</taxon>
        <taxon>Bacillati</taxon>
        <taxon>Bacillota</taxon>
        <taxon>Bacilli</taxon>
        <taxon>Bacillales</taxon>
        <taxon>Paenibacillaceae</taxon>
        <taxon>Paenibacillus</taxon>
    </lineage>
</organism>
<keyword evidence="3 6" id="KW-0479">Metal-binding</keyword>
<dbReference type="UniPathway" id="UPA00545">
    <property type="reaction ID" value="UER00826"/>
</dbReference>
<evidence type="ECO:0000313" key="7">
    <source>
        <dbReference type="EMBL" id="KZE73626.1"/>
    </source>
</evidence>
<proteinExistence type="inferred from homology"/>
<dbReference type="Pfam" id="PF04962">
    <property type="entry name" value="KduI"/>
    <property type="match status" value="1"/>
</dbReference>
<evidence type="ECO:0000256" key="3">
    <source>
        <dbReference type="ARBA" id="ARBA00022723"/>
    </source>
</evidence>
<evidence type="ECO:0000256" key="1">
    <source>
        <dbReference type="ARBA" id="ARBA00000552"/>
    </source>
</evidence>
<dbReference type="Gene3D" id="2.60.120.520">
    <property type="entry name" value="pectin degrading enzyme 5-keto 4- deoxyuronate isomerase, domain 1"/>
    <property type="match status" value="1"/>
</dbReference>
<comment type="catalytic activity">
    <reaction evidence="1 6">
        <text>5-dehydro-4-deoxy-D-glucuronate = 3-deoxy-D-glycero-2,5-hexodiulosonate</text>
        <dbReference type="Rhea" id="RHEA:23896"/>
        <dbReference type="ChEBI" id="CHEBI:17117"/>
        <dbReference type="ChEBI" id="CHEBI:29071"/>
        <dbReference type="EC" id="5.3.1.17"/>
    </reaction>
</comment>
<dbReference type="InterPro" id="IPR007045">
    <property type="entry name" value="KduI"/>
</dbReference>
<dbReference type="InterPro" id="IPR021120">
    <property type="entry name" value="KduI/IolB_isomerase"/>
</dbReference>
<keyword evidence="4 6" id="KW-0862">Zinc</keyword>
<dbReference type="STRING" id="1007103.GCA_000213315_03295"/>
<dbReference type="AlphaFoldDB" id="A0A163UP75"/>
<comment type="pathway">
    <text evidence="6">Glycan metabolism; pectin degradation; 2-dehydro-3-deoxy-D-gluconate from pectin: step 4/5.</text>
</comment>
<dbReference type="GO" id="GO:0008697">
    <property type="term" value="F:4-deoxy-L-threo-5-hexosulose-uronate ketol-isomerase activity"/>
    <property type="evidence" value="ECO:0007669"/>
    <property type="project" value="UniProtKB-UniRule"/>
</dbReference>
<dbReference type="HAMAP" id="MF_00687">
    <property type="entry name" value="KduI"/>
    <property type="match status" value="1"/>
</dbReference>
<comment type="function">
    <text evidence="6">Catalyzes the isomerization of 5-dehydro-4-deoxy-D-glucuronate to 3-deoxy-D-glycero-2,5-hexodiulosonate.</text>
</comment>
<dbReference type="Proteomes" id="UP000076563">
    <property type="component" value="Unassembled WGS sequence"/>
</dbReference>
<evidence type="ECO:0000313" key="8">
    <source>
        <dbReference type="Proteomes" id="UP000076563"/>
    </source>
</evidence>
<name>A0A163UP75_9BACL</name>
<evidence type="ECO:0000256" key="5">
    <source>
        <dbReference type="ARBA" id="ARBA00023235"/>
    </source>
</evidence>
<evidence type="ECO:0000256" key="2">
    <source>
        <dbReference type="ARBA" id="ARBA00008086"/>
    </source>
</evidence>
<dbReference type="InterPro" id="IPR014710">
    <property type="entry name" value="RmlC-like_jellyroll"/>
</dbReference>
<comment type="cofactor">
    <cofactor evidence="6">
        <name>Zn(2+)</name>
        <dbReference type="ChEBI" id="CHEBI:29105"/>
    </cofactor>
    <text evidence="6">Binds 1 zinc ion per subunit.</text>
</comment>
<feature type="binding site" evidence="6">
    <location>
        <position position="204"/>
    </location>
    <ligand>
        <name>Zn(2+)</name>
        <dbReference type="ChEBI" id="CHEBI:29105"/>
    </ligand>
</feature>
<feature type="binding site" evidence="6">
    <location>
        <position position="246"/>
    </location>
    <ligand>
        <name>Zn(2+)</name>
        <dbReference type="ChEBI" id="CHEBI:29105"/>
    </ligand>
</feature>
<dbReference type="InterPro" id="IPR011051">
    <property type="entry name" value="RmlC_Cupin_sf"/>
</dbReference>
<keyword evidence="8" id="KW-1185">Reference proteome</keyword>
<protein>
    <recommendedName>
        <fullName evidence="6">4-deoxy-L-threo-5-hexosulose-uronate ketol-isomerase</fullName>
        <ecNumber evidence="6">5.3.1.17</ecNumber>
    </recommendedName>
    <alternativeName>
        <fullName evidence="6">5-keto-4-deoxyuronate isomerase</fullName>
    </alternativeName>
    <alternativeName>
        <fullName evidence="6">DKI isomerase</fullName>
    </alternativeName>
</protein>
<reference evidence="8" key="1">
    <citation type="submission" date="2016-01" db="EMBL/GenBank/DDBJ databases">
        <title>Draft genome of Chromobacterium sp. F49.</title>
        <authorList>
            <person name="Hong K.W."/>
        </authorList>
    </citation>
    <scope>NUCLEOTIDE SEQUENCE [LARGE SCALE GENOMIC DNA]</scope>
    <source>
        <strain evidence="8">M63</strain>
    </source>
</reference>
<dbReference type="GO" id="GO:0045490">
    <property type="term" value="P:pectin catabolic process"/>
    <property type="evidence" value="ECO:0007669"/>
    <property type="project" value="UniProtKB-UniRule"/>
</dbReference>
<dbReference type="CDD" id="cd20294">
    <property type="entry name" value="cupin_KduI_N"/>
    <property type="match status" value="1"/>
</dbReference>
<evidence type="ECO:0000256" key="6">
    <source>
        <dbReference type="HAMAP-Rule" id="MF_00687"/>
    </source>
</evidence>
<dbReference type="PIRSF" id="PIRSF006625">
    <property type="entry name" value="KduI"/>
    <property type="match status" value="1"/>
</dbReference>
<dbReference type="OrthoDB" id="9770644at2"/>
<dbReference type="GO" id="GO:0008270">
    <property type="term" value="F:zinc ion binding"/>
    <property type="evidence" value="ECO:0007669"/>
    <property type="project" value="UniProtKB-UniRule"/>
</dbReference>
<dbReference type="GO" id="GO:0019698">
    <property type="term" value="P:D-galacturonate catabolic process"/>
    <property type="evidence" value="ECO:0007669"/>
    <property type="project" value="TreeGrafter"/>
</dbReference>
<dbReference type="EC" id="5.3.1.17" evidence="6"/>
<dbReference type="SUPFAM" id="SSF51182">
    <property type="entry name" value="RmlC-like cupins"/>
    <property type="match status" value="1"/>
</dbReference>
<comment type="caution">
    <text evidence="7">The sequence shown here is derived from an EMBL/GenBank/DDBJ whole genome shotgun (WGS) entry which is preliminary data.</text>
</comment>
<dbReference type="EMBL" id="LQRA01000088">
    <property type="protein sequence ID" value="KZE73626.1"/>
    <property type="molecule type" value="Genomic_DNA"/>
</dbReference>
<dbReference type="CDD" id="cd20491">
    <property type="entry name" value="cupin_KduI_C"/>
    <property type="match status" value="1"/>
</dbReference>
<dbReference type="eggNOG" id="COG3717">
    <property type="taxonomic scope" value="Bacteria"/>
</dbReference>
<evidence type="ECO:0000256" key="4">
    <source>
        <dbReference type="ARBA" id="ARBA00022833"/>
    </source>
</evidence>
<dbReference type="NCBIfam" id="NF002091">
    <property type="entry name" value="PRK00924.1"/>
    <property type="match status" value="1"/>
</dbReference>